<dbReference type="KEGG" id="pshq:F3W81_04535"/>
<gene>
    <name evidence="8" type="ORF">F3W81_04535</name>
</gene>
<evidence type="ECO:0000313" key="8">
    <source>
        <dbReference type="EMBL" id="QOL80154.1"/>
    </source>
</evidence>
<proteinExistence type="inferred from homology"/>
<dbReference type="Gene3D" id="6.10.340.10">
    <property type="match status" value="1"/>
</dbReference>
<feature type="domain" description="HAMP" evidence="7">
    <location>
        <begin position="399"/>
        <end position="439"/>
    </location>
</feature>
<dbReference type="InterPro" id="IPR051310">
    <property type="entry name" value="MCP_chemotaxis"/>
</dbReference>
<evidence type="ECO:0000259" key="7">
    <source>
        <dbReference type="PROSITE" id="PS50885"/>
    </source>
</evidence>
<evidence type="ECO:0000256" key="4">
    <source>
        <dbReference type="SAM" id="MobiDB-lite"/>
    </source>
</evidence>
<dbReference type="InterPro" id="IPR003660">
    <property type="entry name" value="HAMP_dom"/>
</dbReference>
<feature type="transmembrane region" description="Helical" evidence="5">
    <location>
        <begin position="220"/>
        <end position="239"/>
    </location>
</feature>
<dbReference type="Gene3D" id="1.10.287.950">
    <property type="entry name" value="Methyl-accepting chemotaxis protein"/>
    <property type="match status" value="1"/>
</dbReference>
<dbReference type="Pfam" id="PF00015">
    <property type="entry name" value="MCPsignal"/>
    <property type="match status" value="1"/>
</dbReference>
<keyword evidence="5" id="KW-1133">Transmembrane helix</keyword>
<dbReference type="InterPro" id="IPR004089">
    <property type="entry name" value="MCPsignal_dom"/>
</dbReference>
<evidence type="ECO:0000256" key="5">
    <source>
        <dbReference type="SAM" id="Phobius"/>
    </source>
</evidence>
<evidence type="ECO:0000313" key="9">
    <source>
        <dbReference type="Proteomes" id="UP000594118"/>
    </source>
</evidence>
<reference evidence="8 9" key="1">
    <citation type="submission" date="2019-10" db="EMBL/GenBank/DDBJ databases">
        <title>Pseudopuniceibacterium sp. HQ09 islated from Antarctica.</title>
        <authorList>
            <person name="Liao L."/>
            <person name="Su S."/>
            <person name="Chen B."/>
            <person name="Yu Y."/>
        </authorList>
    </citation>
    <scope>NUCLEOTIDE SEQUENCE [LARGE SCALE GENOMIC DNA]</scope>
    <source>
        <strain evidence="8 9">HQ09</strain>
    </source>
</reference>
<keyword evidence="5" id="KW-0812">Transmembrane</keyword>
<organism evidence="8 9">
    <name type="scientific">Pseudooceanicola spongiae</name>
    <dbReference type="NCBI Taxonomy" id="2613965"/>
    <lineage>
        <taxon>Bacteria</taxon>
        <taxon>Pseudomonadati</taxon>
        <taxon>Pseudomonadota</taxon>
        <taxon>Alphaproteobacteria</taxon>
        <taxon>Rhodobacterales</taxon>
        <taxon>Paracoccaceae</taxon>
        <taxon>Pseudooceanicola</taxon>
    </lineage>
</organism>
<dbReference type="EMBL" id="CP045201">
    <property type="protein sequence ID" value="QOL80154.1"/>
    <property type="molecule type" value="Genomic_DNA"/>
</dbReference>
<dbReference type="GO" id="GO:0007165">
    <property type="term" value="P:signal transduction"/>
    <property type="evidence" value="ECO:0007669"/>
    <property type="project" value="UniProtKB-KW"/>
</dbReference>
<feature type="domain" description="Methyl-accepting transducer" evidence="6">
    <location>
        <begin position="444"/>
        <end position="673"/>
    </location>
</feature>
<dbReference type="InterPro" id="IPR004090">
    <property type="entry name" value="Chemotax_Me-accpt_rcpt"/>
</dbReference>
<dbReference type="PROSITE" id="PS50111">
    <property type="entry name" value="CHEMOTAXIS_TRANSDUC_2"/>
    <property type="match status" value="1"/>
</dbReference>
<dbReference type="GO" id="GO:0004888">
    <property type="term" value="F:transmembrane signaling receptor activity"/>
    <property type="evidence" value="ECO:0007669"/>
    <property type="project" value="InterPro"/>
</dbReference>
<dbReference type="SMART" id="SM00283">
    <property type="entry name" value="MA"/>
    <property type="match status" value="1"/>
</dbReference>
<name>A0A7L9WJZ4_9RHOB</name>
<comment type="similarity">
    <text evidence="2">Belongs to the methyl-accepting chemotaxis (MCP) protein family.</text>
</comment>
<dbReference type="AlphaFoldDB" id="A0A7L9WJZ4"/>
<feature type="compositionally biased region" description="Basic and acidic residues" evidence="4">
    <location>
        <begin position="293"/>
        <end position="319"/>
    </location>
</feature>
<dbReference type="PROSITE" id="PS50885">
    <property type="entry name" value="HAMP"/>
    <property type="match status" value="2"/>
</dbReference>
<feature type="transmembrane region" description="Helical" evidence="5">
    <location>
        <begin position="24"/>
        <end position="48"/>
    </location>
</feature>
<feature type="region of interest" description="Disordered" evidence="4">
    <location>
        <begin position="290"/>
        <end position="332"/>
    </location>
</feature>
<evidence type="ECO:0000256" key="1">
    <source>
        <dbReference type="ARBA" id="ARBA00022500"/>
    </source>
</evidence>
<evidence type="ECO:0000259" key="6">
    <source>
        <dbReference type="PROSITE" id="PS50111"/>
    </source>
</evidence>
<dbReference type="PANTHER" id="PTHR43531:SF11">
    <property type="entry name" value="METHYL-ACCEPTING CHEMOTAXIS PROTEIN 3"/>
    <property type="match status" value="1"/>
</dbReference>
<evidence type="ECO:0000256" key="2">
    <source>
        <dbReference type="ARBA" id="ARBA00029447"/>
    </source>
</evidence>
<protein>
    <submittedName>
        <fullName evidence="8">HAMP domain-containing protein</fullName>
    </submittedName>
</protein>
<dbReference type="PRINTS" id="PR00260">
    <property type="entry name" value="CHEMTRNSDUCR"/>
</dbReference>
<dbReference type="SUPFAM" id="SSF58104">
    <property type="entry name" value="Methyl-accepting chemotaxis protein (MCP) signaling domain"/>
    <property type="match status" value="1"/>
</dbReference>
<sequence length="709" mass="76002">MQQMLGSFTAHRRRPSDMTLKRKIFSVLALVTLLAWGGILTTISLLIVQNTRMEQSAHVSRALTDHLMPLFSAVKDVKTDVIQVQQWLTDISATRAAPGFDDGFSEAQVYADTFEKDVALARDHAKMLGISDVAVALDGLLNAFPSFYQGGKKMAKAYIDSGPQGGNPQMEAFDEVAEVMSAAMDNLVTVMDVHREKLATQLTAITDDVTAANTRMMWQLGVFSVLAAIVTALGVIYLFRTLTRSFSDLDSDIIAVMSETTDQLSWKLDPGRTDELGPVARALDAFRQSLSETRSRKESERLALEQQHERQREREKSRVDQAQAQARDAAERELAMQAKHARERAIVEDIGQVVRACAAGDFSKSLRTDDKEGVFAEICEGLNKVGEAANTGLGAVLCGLQEMAAGNLTQRMPENFAGIFSQIAKEMNTATQTLGETLAGISESSETVDVSSREIATVASDLAKRSETNASMLESTAVQLEHMSRTVKAAADFAETACLSVEGVSSGATAGYDVVRRAVDAMDAIQSSSSAIGSILHVIDEISFQTNLLALNAGVEAARAGDAGRGFAVVATEVRALARRSAEAAGEIADLIEASGGNIDRGVELVQASGRAFQDIVGGIDIASSQIRQIVNVSNETASGIEEISKSTKDLDRISQNNVAALEETNAAVYALQAEAAALRRATSAFRTHGTQRKAVGHIAEFTSSARLA</sequence>
<accession>A0A7L9WJZ4</accession>
<dbReference type="Pfam" id="PF18947">
    <property type="entry name" value="HAMP_2"/>
    <property type="match status" value="1"/>
</dbReference>
<dbReference type="GO" id="GO:0006935">
    <property type="term" value="P:chemotaxis"/>
    <property type="evidence" value="ECO:0007669"/>
    <property type="project" value="UniProtKB-KW"/>
</dbReference>
<feature type="domain" description="HAMP" evidence="7">
    <location>
        <begin position="240"/>
        <end position="295"/>
    </location>
</feature>
<dbReference type="GO" id="GO:0016020">
    <property type="term" value="C:membrane"/>
    <property type="evidence" value="ECO:0007669"/>
    <property type="project" value="InterPro"/>
</dbReference>
<evidence type="ECO:0000256" key="3">
    <source>
        <dbReference type="PROSITE-ProRule" id="PRU00284"/>
    </source>
</evidence>
<keyword evidence="1" id="KW-0145">Chemotaxis</keyword>
<dbReference type="Proteomes" id="UP000594118">
    <property type="component" value="Chromosome"/>
</dbReference>
<keyword evidence="3" id="KW-0807">Transducer</keyword>
<keyword evidence="5" id="KW-0472">Membrane</keyword>
<dbReference type="PANTHER" id="PTHR43531">
    <property type="entry name" value="PROTEIN ICFG"/>
    <property type="match status" value="1"/>
</dbReference>
<keyword evidence="9" id="KW-1185">Reference proteome</keyword>